<dbReference type="InterPro" id="IPR000792">
    <property type="entry name" value="Tscrpt_reg_LuxR_C"/>
</dbReference>
<accession>A0A9X1UI74</accession>
<name>A0A9X1UI74_9BRAD</name>
<dbReference type="InterPro" id="IPR036388">
    <property type="entry name" value="WH-like_DNA-bd_sf"/>
</dbReference>
<dbReference type="EMBL" id="JAKLTY010000014">
    <property type="protein sequence ID" value="MCG2629312.1"/>
    <property type="molecule type" value="Genomic_DNA"/>
</dbReference>
<dbReference type="Proteomes" id="UP001139012">
    <property type="component" value="Unassembled WGS sequence"/>
</dbReference>
<keyword evidence="3" id="KW-0804">Transcription</keyword>
<evidence type="ECO:0000313" key="5">
    <source>
        <dbReference type="EMBL" id="MCG2629312.1"/>
    </source>
</evidence>
<evidence type="ECO:0000313" key="7">
    <source>
        <dbReference type="Proteomes" id="UP001139012"/>
    </source>
</evidence>
<comment type="caution">
    <text evidence="5">The sequence shown here is derived from an EMBL/GenBank/DDBJ whole genome shotgun (WGS) entry which is preliminary data.</text>
</comment>
<evidence type="ECO:0000256" key="2">
    <source>
        <dbReference type="ARBA" id="ARBA00023125"/>
    </source>
</evidence>
<dbReference type="Gene3D" id="1.10.10.10">
    <property type="entry name" value="Winged helix-like DNA-binding domain superfamily/Winged helix DNA-binding domain"/>
    <property type="match status" value="1"/>
</dbReference>
<dbReference type="PROSITE" id="PS50043">
    <property type="entry name" value="HTH_LUXR_2"/>
    <property type="match status" value="1"/>
</dbReference>
<dbReference type="SMART" id="SM00421">
    <property type="entry name" value="HTH_LUXR"/>
    <property type="match status" value="1"/>
</dbReference>
<evidence type="ECO:0000256" key="1">
    <source>
        <dbReference type="ARBA" id="ARBA00023015"/>
    </source>
</evidence>
<dbReference type="PANTHER" id="PTHR44688">
    <property type="entry name" value="DNA-BINDING TRANSCRIPTIONAL ACTIVATOR DEVR_DOSR"/>
    <property type="match status" value="1"/>
</dbReference>
<sequence length="78" mass="8932">MSHDTSIKLSEREKQCLQFAAEGRSSWAIGRELKISENTVNYHKNALRKLATRTRVQGIIKAIRLKLIPDPSQETRRG</sequence>
<dbReference type="GO" id="GO:0006355">
    <property type="term" value="P:regulation of DNA-templated transcription"/>
    <property type="evidence" value="ECO:0007669"/>
    <property type="project" value="InterPro"/>
</dbReference>
<dbReference type="EMBL" id="JAKLUA010000011">
    <property type="protein sequence ID" value="MCG2670826.1"/>
    <property type="molecule type" value="Genomic_DNA"/>
</dbReference>
<reference evidence="5" key="1">
    <citation type="submission" date="2022-01" db="EMBL/GenBank/DDBJ databases">
        <title>Genome sequnece data of strain Bradyrhizobium sp. nov.</title>
        <authorList>
            <person name="Zhang J."/>
        </authorList>
    </citation>
    <scope>NUCLEOTIDE SEQUENCE</scope>
    <source>
        <strain evidence="6">WYCCWR 12774</strain>
        <strain evidence="5">WYCCWR 13023</strain>
    </source>
</reference>
<dbReference type="RefSeq" id="WP_128929695.1">
    <property type="nucleotide sequence ID" value="NZ_JAKLTY010000014.1"/>
</dbReference>
<dbReference type="AlphaFoldDB" id="A0A9X1UI74"/>
<dbReference type="Pfam" id="PF00196">
    <property type="entry name" value="GerE"/>
    <property type="match status" value="1"/>
</dbReference>
<evidence type="ECO:0000259" key="4">
    <source>
        <dbReference type="PROSITE" id="PS50043"/>
    </source>
</evidence>
<evidence type="ECO:0000313" key="6">
    <source>
        <dbReference type="EMBL" id="MCG2670826.1"/>
    </source>
</evidence>
<evidence type="ECO:0000256" key="3">
    <source>
        <dbReference type="ARBA" id="ARBA00023163"/>
    </source>
</evidence>
<dbReference type="CDD" id="cd06170">
    <property type="entry name" value="LuxR_C_like"/>
    <property type="match status" value="1"/>
</dbReference>
<gene>
    <name evidence="6" type="ORF">L6637_28045</name>
    <name evidence="5" type="ORF">L6654_21990</name>
</gene>
<dbReference type="PRINTS" id="PR00038">
    <property type="entry name" value="HTHLUXR"/>
</dbReference>
<keyword evidence="1" id="KW-0805">Transcription regulation</keyword>
<evidence type="ECO:0000313" key="8">
    <source>
        <dbReference type="Proteomes" id="UP001139054"/>
    </source>
</evidence>
<dbReference type="SUPFAM" id="SSF46894">
    <property type="entry name" value="C-terminal effector domain of the bipartite response regulators"/>
    <property type="match status" value="1"/>
</dbReference>
<feature type="domain" description="HTH luxR-type" evidence="4">
    <location>
        <begin position="2"/>
        <end position="66"/>
    </location>
</feature>
<dbReference type="InterPro" id="IPR016032">
    <property type="entry name" value="Sig_transdc_resp-reg_C-effctor"/>
</dbReference>
<dbReference type="GO" id="GO:0003677">
    <property type="term" value="F:DNA binding"/>
    <property type="evidence" value="ECO:0007669"/>
    <property type="project" value="UniProtKB-KW"/>
</dbReference>
<protein>
    <submittedName>
        <fullName evidence="5">Helix-turn-helix transcriptional regulator</fullName>
    </submittedName>
</protein>
<proteinExistence type="predicted"/>
<keyword evidence="2" id="KW-0238">DNA-binding</keyword>
<keyword evidence="7" id="KW-1185">Reference proteome</keyword>
<dbReference type="PANTHER" id="PTHR44688:SF16">
    <property type="entry name" value="DNA-BINDING TRANSCRIPTIONAL ACTIVATOR DEVR_DOSR"/>
    <property type="match status" value="1"/>
</dbReference>
<organism evidence="5 8">
    <name type="scientific">Bradyrhizobium zhengyangense</name>
    <dbReference type="NCBI Taxonomy" id="2911009"/>
    <lineage>
        <taxon>Bacteria</taxon>
        <taxon>Pseudomonadati</taxon>
        <taxon>Pseudomonadota</taxon>
        <taxon>Alphaproteobacteria</taxon>
        <taxon>Hyphomicrobiales</taxon>
        <taxon>Nitrobacteraceae</taxon>
        <taxon>Bradyrhizobium</taxon>
    </lineage>
</organism>
<dbReference type="Proteomes" id="UP001139054">
    <property type="component" value="Unassembled WGS sequence"/>
</dbReference>